<dbReference type="InterPro" id="IPR038883">
    <property type="entry name" value="AN11006-like"/>
</dbReference>
<dbReference type="Pfam" id="PF13673">
    <property type="entry name" value="Acetyltransf_10"/>
    <property type="match status" value="1"/>
</dbReference>
<feature type="domain" description="N-acetyltransferase" evidence="1">
    <location>
        <begin position="70"/>
        <end position="218"/>
    </location>
</feature>
<dbReference type="PANTHER" id="PTHR42085">
    <property type="entry name" value="F-BOX DOMAIN-CONTAINING PROTEIN"/>
    <property type="match status" value="1"/>
</dbReference>
<dbReference type="PANTHER" id="PTHR42085:SF1">
    <property type="entry name" value="F-BOX DOMAIN-CONTAINING PROTEIN"/>
    <property type="match status" value="1"/>
</dbReference>
<dbReference type="KEGG" id="ffu:CLAFUR5_06851"/>
<dbReference type="InterPro" id="IPR016181">
    <property type="entry name" value="Acyl_CoA_acyltransferase"/>
</dbReference>
<reference evidence="2" key="1">
    <citation type="submission" date="2021-12" db="EMBL/GenBank/DDBJ databases">
        <authorList>
            <person name="Zaccaron A."/>
            <person name="Stergiopoulos I."/>
        </authorList>
    </citation>
    <scope>NUCLEOTIDE SEQUENCE</scope>
    <source>
        <strain evidence="2">Race5_Kim</strain>
    </source>
</reference>
<dbReference type="AlphaFoldDB" id="A0A9Q8LIU7"/>
<dbReference type="GO" id="GO:0016747">
    <property type="term" value="F:acyltransferase activity, transferring groups other than amino-acyl groups"/>
    <property type="evidence" value="ECO:0007669"/>
    <property type="project" value="InterPro"/>
</dbReference>
<evidence type="ECO:0000313" key="2">
    <source>
        <dbReference type="EMBL" id="UJO18441.1"/>
    </source>
</evidence>
<dbReference type="InterPro" id="IPR000182">
    <property type="entry name" value="GNAT_dom"/>
</dbReference>
<protein>
    <recommendedName>
        <fullName evidence="1">N-acetyltransferase domain-containing protein</fullName>
    </recommendedName>
</protein>
<dbReference type="InterPro" id="IPR045518">
    <property type="entry name" value="2EXR"/>
</dbReference>
<dbReference type="SUPFAM" id="SSF55729">
    <property type="entry name" value="Acyl-CoA N-acyltransferases (Nat)"/>
    <property type="match status" value="1"/>
</dbReference>
<dbReference type="EMBL" id="CP090168">
    <property type="protein sequence ID" value="UJO18441.1"/>
    <property type="molecule type" value="Genomic_DNA"/>
</dbReference>
<keyword evidence="3" id="KW-1185">Reference proteome</keyword>
<dbReference type="Gene3D" id="3.40.630.30">
    <property type="match status" value="1"/>
</dbReference>
<dbReference type="Pfam" id="PF20150">
    <property type="entry name" value="2EXR"/>
    <property type="match status" value="1"/>
</dbReference>
<gene>
    <name evidence="2" type="ORF">CLAFUR5_06851</name>
</gene>
<dbReference type="RefSeq" id="XP_047762807.1">
    <property type="nucleotide sequence ID" value="XM_047905999.1"/>
</dbReference>
<dbReference type="GeneID" id="71986729"/>
<dbReference type="Proteomes" id="UP000756132">
    <property type="component" value="Chromosome 6"/>
</dbReference>
<proteinExistence type="predicted"/>
<sequence>MATFRSARDDEDEVLGRGHQLGAERFRTVTRNTGDTIYIRVSVTRICDTYVRFDRALFPLIRKIGGKTEVALAPGTDTPVAVCCFLPPKLRPGAYFLFMSGWLSVLLAQSVTTTYRFQRGYLKGEKMWQRLGEPVDDGTYVLILGTDPRHAGHGYAGKLLQHVLEQHEKAHPGVPVYLETATDHAQRVYERLGFQEMWREQEKQQKMDQSPLNKLPAELRNRIYELVLPRPGPCQIRKTIYRKSIYGEQEAEQPAMTRTCRQIRHESLTMFYASRDFCVNIIEPQDSTCYYTNLVERDFQQKISIFKTWLECTRTHHSAIQLLSLRIEMNERAFRQVQKGYRSATNELGHLLLQYGFQHPRLRITIITDAEDSSPQERRAHRQELLQHDYKSLLEVHEKAVIFVSRGYHQ</sequence>
<organism evidence="2 3">
    <name type="scientific">Passalora fulva</name>
    <name type="common">Tomato leaf mold</name>
    <name type="synonym">Cladosporium fulvum</name>
    <dbReference type="NCBI Taxonomy" id="5499"/>
    <lineage>
        <taxon>Eukaryota</taxon>
        <taxon>Fungi</taxon>
        <taxon>Dikarya</taxon>
        <taxon>Ascomycota</taxon>
        <taxon>Pezizomycotina</taxon>
        <taxon>Dothideomycetes</taxon>
        <taxon>Dothideomycetidae</taxon>
        <taxon>Mycosphaerellales</taxon>
        <taxon>Mycosphaerellaceae</taxon>
        <taxon>Fulvia</taxon>
    </lineage>
</organism>
<evidence type="ECO:0000313" key="3">
    <source>
        <dbReference type="Proteomes" id="UP000756132"/>
    </source>
</evidence>
<reference evidence="2" key="2">
    <citation type="journal article" date="2022" name="Microb. Genom.">
        <title>A chromosome-scale genome assembly of the tomato pathogen Cladosporium fulvum reveals a compartmentalized genome architecture and the presence of a dispensable chromosome.</title>
        <authorList>
            <person name="Zaccaron A.Z."/>
            <person name="Chen L.H."/>
            <person name="Samaras A."/>
            <person name="Stergiopoulos I."/>
        </authorList>
    </citation>
    <scope>NUCLEOTIDE SEQUENCE</scope>
    <source>
        <strain evidence="2">Race5_Kim</strain>
    </source>
</reference>
<dbReference type="OrthoDB" id="2832510at2759"/>
<evidence type="ECO:0000259" key="1">
    <source>
        <dbReference type="PROSITE" id="PS51186"/>
    </source>
</evidence>
<dbReference type="PROSITE" id="PS51186">
    <property type="entry name" value="GNAT"/>
    <property type="match status" value="1"/>
</dbReference>
<name>A0A9Q8LIU7_PASFU</name>
<accession>A0A9Q8LIU7</accession>